<dbReference type="EMBL" id="CP002077">
    <property type="protein sequence ID" value="ADK86732.1"/>
    <property type="molecule type" value="Genomic_DNA"/>
</dbReference>
<accession>A0A0H3DNF3</accession>
<proteinExistence type="predicted"/>
<dbReference type="PaxDb" id="722438-MPNE_0520"/>
<sequence length="1018" mass="112224">MKKSKEAVFEDKDYTEENPEQIFGNLYDGKLTVQDGKVKIAYDGDGNGYYIAFNSETGVYYDPYGDTEYDISVLFDANGNPFVFADAPTVEVLAGEQEQTEAEPDYLQYVGNEAYGYYDEAGEWVWSGYFEGDQWISTLPQTEAEEKQFGFEDNIETTPTASEDFGLEADVPAPEVAEPSYEVQPEVAAEPVYDVQPEVAVEPVGETTATVEPQAVEIQPEVVVEPIVESQLEQPVEVQAEMVQPEVAVEPQLEVSLDPIGETAPILEQVEPQAVQTQPEIPAEQSAVELQPEPVTEVQSEMVQPEAAAEPVTEAQQTEPTPVVETIAEITPQVVTEPVVAVVEHQPEAVAEPLPVEPAVAGVSELIPTEQVQPEVVVESTPVAEVQSEMVQPEVAVEPIVEPQPEQPVEVQPEVITTPEVASVLEVQPENPVVEVEQVVEPQPETPVEVQPEPVVETVQEAVAEPTPVVEPQPQAAPQPAVYEWNLTPEAAPVEQPEVIPVTVVESQATATAEPQPAVAPVADMDYVLHLTDTVKNQPQTAPVQPTTPIKIEVAESTPTVTTSPVEPTIAPPLFEIELNNTTSSDLPLVEVVDFKHNQHGAVGTHSFDDFTPPEVGMESKTHCHSNSEVVWRVSEPKTVPVPPAVSSINIQTVNRVVEPTISTPTTPVVESAPAIEIFVDTPPVETKEASSNVDVVQQPVKPLMPVMVEQLRTTELQPTTEINLFANSDINSIIAELKQGRSNPAINFDDIFKMSSYQMVVKKSFVQISDFITNSKTDITNRFLLIKKELQAELTRLIEENEQLKAEFLNAKDLSVYQKDELLRSLSNDFTIAHRPSDSYEQLQKSGELVRNIQKAILENESKIKNIQITLKELKAVYKLCSDTVLNGMAKLDSVLRFNKKEKDPLLLNSMETLSSFETEPQAIIEDLLDFSSSFDKMSNEQLDEFVYQNLDSGLNLDLDGFDHQLSSMNIHGLEPLDPMKLDDFDFETLTPDKTSNLSSILDDELMENGGDFNLDY</sequence>
<dbReference type="RefSeq" id="WP_014574986.1">
    <property type="nucleotide sequence ID" value="NZ_CP010546.1"/>
</dbReference>
<dbReference type="InterPro" id="IPR021199">
    <property type="entry name" value="Cytadherence_HMW-1_N"/>
</dbReference>
<evidence type="ECO:0000259" key="2">
    <source>
        <dbReference type="Pfam" id="PF16713"/>
    </source>
</evidence>
<dbReference type="AlphaFoldDB" id="A0A0H3DNF3"/>
<evidence type="ECO:0000313" key="3">
    <source>
        <dbReference type="EMBL" id="ADK86732.1"/>
    </source>
</evidence>
<dbReference type="HOGENOM" id="CLU_296444_0_0_14"/>
<evidence type="ECO:0000256" key="1">
    <source>
        <dbReference type="SAM" id="Coils"/>
    </source>
</evidence>
<gene>
    <name evidence="3" type="primary">hmw1</name>
    <name evidence="3" type="ordered locus">MPNE_0520</name>
</gene>
<dbReference type="NCBIfam" id="TIGR03836">
    <property type="entry name" value="termin_org_HMW1"/>
    <property type="match status" value="1"/>
</dbReference>
<dbReference type="InterPro" id="IPR022466">
    <property type="entry name" value="EAGR_box"/>
</dbReference>
<reference evidence="3 4" key="1">
    <citation type="journal article" date="2010" name="Appl. Environ. Microbiol.">
        <title>Targeted chromosomal knockouts in Mycoplasma pneumoniae.</title>
        <authorList>
            <person name="Krishnakumar R."/>
            <person name="Assad-Garcia N."/>
            <person name="Benders G.A."/>
            <person name="Phan Q."/>
            <person name="Montague M.G."/>
            <person name="Glass J.I."/>
        </authorList>
    </citation>
    <scope>NUCLEOTIDE SEQUENCE [LARGE SCALE GENOMIC DNA]</scope>
    <source>
        <strain evidence="4">ATCC 15531 / DSM 22911 / NBRC 14401 / NCTC 10119 / FH</strain>
    </source>
</reference>
<dbReference type="eggNOG" id="COG3115">
    <property type="taxonomic scope" value="Bacteria"/>
</dbReference>
<dbReference type="NCBIfam" id="TIGR03834">
    <property type="entry name" value="EAGR_box"/>
    <property type="match status" value="1"/>
</dbReference>
<dbReference type="STRING" id="722438.F539_02505"/>
<name>A0A0H3DNF3_MYCPB</name>
<dbReference type="Gene3D" id="3.30.70.3600">
    <property type="match status" value="1"/>
</dbReference>
<dbReference type="InterPro" id="IPR038145">
    <property type="entry name" value="EAGR_sf"/>
</dbReference>
<protein>
    <submittedName>
        <fullName evidence="3">Cytadherence high molecular weight protein 1</fullName>
    </submittedName>
</protein>
<feature type="domain" description="Enriched in aromatic and glycine residues box" evidence="2">
    <location>
        <begin position="104"/>
        <end position="136"/>
    </location>
</feature>
<organism evidence="3 4">
    <name type="scientific">Mycoplasmoides pneumoniae (strain ATCC 15531 / DSM 23978 / CIP 103766 / NBRC 14401 / NCTC 10119 / FH)</name>
    <name type="common">Mycoplasma pneumoniae</name>
    <dbReference type="NCBI Taxonomy" id="722438"/>
    <lineage>
        <taxon>Bacteria</taxon>
        <taxon>Bacillati</taxon>
        <taxon>Mycoplasmatota</taxon>
        <taxon>Mycoplasmoidales</taxon>
        <taxon>Mycoplasmoidaceae</taxon>
        <taxon>Mycoplasmoides</taxon>
    </lineage>
</organism>
<dbReference type="PATRIC" id="fig|722438.3.peg.502"/>
<dbReference type="Pfam" id="PF16713">
    <property type="entry name" value="EAGR_box"/>
    <property type="match status" value="1"/>
</dbReference>
<dbReference type="KEGG" id="mpj:MPNE_0520"/>
<dbReference type="Proteomes" id="UP000007756">
    <property type="component" value="Chromosome"/>
</dbReference>
<keyword evidence="1" id="KW-0175">Coiled coil</keyword>
<feature type="coiled-coil region" evidence="1">
    <location>
        <begin position="788"/>
        <end position="815"/>
    </location>
</feature>
<evidence type="ECO:0000313" key="4">
    <source>
        <dbReference type="Proteomes" id="UP000007756"/>
    </source>
</evidence>
<dbReference type="GeneID" id="66608888"/>